<dbReference type="Pfam" id="PF18844">
    <property type="entry name" value="baeRF_family2"/>
    <property type="match status" value="1"/>
</dbReference>
<dbReference type="Gene3D" id="3.30.420.60">
    <property type="entry name" value="eRF1 domain 2"/>
    <property type="match status" value="1"/>
</dbReference>
<protein>
    <submittedName>
        <fullName evidence="2">Vms1/Ankzf1 family peptidyl-tRNA hydrolase</fullName>
    </submittedName>
</protein>
<dbReference type="GO" id="GO:0016787">
    <property type="term" value="F:hydrolase activity"/>
    <property type="evidence" value="ECO:0007669"/>
    <property type="project" value="UniProtKB-KW"/>
</dbReference>
<dbReference type="InterPro" id="IPR040701">
    <property type="entry name" value="Bact_RF_family2"/>
</dbReference>
<evidence type="ECO:0000256" key="1">
    <source>
        <dbReference type="SAM" id="MobiDB-lite"/>
    </source>
</evidence>
<sequence length="367" mass="39150">MTILSGIDDTPLTKLLAGDTPVASMYFDQRPPGDVPVRWRTVARLLSEQGAPTHTIDALAEHVLDAVPGPGQLAAFAQGDKVTLTLTLPEADAAYIGRYGALPHLKPLLAWEQEHPARIVATLDRTGADISVYPAGSSEPQAATVNGPDDEIERNAPGGWSQGRYQNRAEDSWEHNSIAVAETVARLLKRFRAHVLFLAGDVRALQYLEEHLPRWIQTGVTVRRLSGGRSEDGSAARQSEQLVDQTRQIVAEQNAALLAEFAAHVGTGGLAVQGTDETFAALAAGRVRTLLLPTSDSDDRAWFGPAPTDLSLQPNPLIGAAGAACEAPLEDIAIRAALLTDADVRIVPDEEATFTIAALCRFTPTAA</sequence>
<evidence type="ECO:0000313" key="2">
    <source>
        <dbReference type="EMBL" id="GAA1579662.1"/>
    </source>
</evidence>
<dbReference type="EMBL" id="BAAAOS010000020">
    <property type="protein sequence ID" value="GAA1579662.1"/>
    <property type="molecule type" value="Genomic_DNA"/>
</dbReference>
<dbReference type="SUPFAM" id="SSF53137">
    <property type="entry name" value="Translational machinery components"/>
    <property type="match status" value="1"/>
</dbReference>
<accession>A0ABN2DLW2</accession>
<keyword evidence="2" id="KW-0378">Hydrolase</keyword>
<organism evidence="2 3">
    <name type="scientific">Kribbella sancticallisti</name>
    <dbReference type="NCBI Taxonomy" id="460087"/>
    <lineage>
        <taxon>Bacteria</taxon>
        <taxon>Bacillati</taxon>
        <taxon>Actinomycetota</taxon>
        <taxon>Actinomycetes</taxon>
        <taxon>Propionibacteriales</taxon>
        <taxon>Kribbellaceae</taxon>
        <taxon>Kribbella</taxon>
    </lineage>
</organism>
<comment type="caution">
    <text evidence="2">The sequence shown here is derived from an EMBL/GenBank/DDBJ whole genome shotgun (WGS) entry which is preliminary data.</text>
</comment>
<dbReference type="Proteomes" id="UP001500393">
    <property type="component" value="Unassembled WGS sequence"/>
</dbReference>
<keyword evidence="3" id="KW-1185">Reference proteome</keyword>
<feature type="region of interest" description="Disordered" evidence="1">
    <location>
        <begin position="135"/>
        <end position="168"/>
    </location>
</feature>
<proteinExistence type="predicted"/>
<evidence type="ECO:0000313" key="3">
    <source>
        <dbReference type="Proteomes" id="UP001500393"/>
    </source>
</evidence>
<dbReference type="RefSeq" id="WP_344215399.1">
    <property type="nucleotide sequence ID" value="NZ_BAAAOS010000020.1"/>
</dbReference>
<gene>
    <name evidence="2" type="ORF">GCM10009789_36770</name>
</gene>
<name>A0ABN2DLW2_9ACTN</name>
<reference evidence="2 3" key="1">
    <citation type="journal article" date="2019" name="Int. J. Syst. Evol. Microbiol.">
        <title>The Global Catalogue of Microorganisms (GCM) 10K type strain sequencing project: providing services to taxonomists for standard genome sequencing and annotation.</title>
        <authorList>
            <consortium name="The Broad Institute Genomics Platform"/>
            <consortium name="The Broad Institute Genome Sequencing Center for Infectious Disease"/>
            <person name="Wu L."/>
            <person name="Ma J."/>
        </authorList>
    </citation>
    <scope>NUCLEOTIDE SEQUENCE [LARGE SCALE GENOMIC DNA]</scope>
    <source>
        <strain evidence="2 3">JCM 14969</strain>
    </source>
</reference>
<dbReference type="InterPro" id="IPR042226">
    <property type="entry name" value="eFR1_2_sf"/>
</dbReference>